<dbReference type="SUPFAM" id="SSF51679">
    <property type="entry name" value="Bacterial luciferase-like"/>
    <property type="match status" value="1"/>
</dbReference>
<sequence>MAVDKILERCAEERIELTIENGELSIKVTAPPKDKSLLLDVKRLRSEIERALLHSQRAGERGGDENRVSMSLFYFSSDEGVADRNKYRLLLEGAKFADRNGFEAVWTPERHFAQFGGLYPNPSLMASALATITQNVALRAGSVVLPLNDPLRVAEEWAVVDNLSDGRVGLAFASGWQPNDFVLAPANYQTRHQFMYDGIEQIRGLWRGVPVTRKNGVGEDITVNCLPRPIQRELPVWITAATSPQTFESAGKIGANVLSHLTGQTPESLAEKIKLYRQTRAAAGYTTPGRVTVMIHTFISSDQESVMKVAKEPFKRYLAQSIDLLRNLATQVGIDADRISPSDMDTLLEHAFHRYHRTSALLGTPESALEFAAKLKSIGVDEIACLVDFGIDTDTVLENLPYLNTLKNAVAAL</sequence>
<dbReference type="EMBL" id="CP104694">
    <property type="protein sequence ID" value="UXI66211.1"/>
    <property type="molecule type" value="Genomic_DNA"/>
</dbReference>
<dbReference type="PANTHER" id="PTHR30137">
    <property type="entry name" value="LUCIFERASE-LIKE MONOOXYGENASE"/>
    <property type="match status" value="1"/>
</dbReference>
<proteinExistence type="predicted"/>
<evidence type="ECO:0000313" key="3">
    <source>
        <dbReference type="Proteomes" id="UP001064632"/>
    </source>
</evidence>
<dbReference type="RefSeq" id="WP_261693195.1">
    <property type="nucleotide sequence ID" value="NZ_CP104694.1"/>
</dbReference>
<accession>A0ABY6B9J7</accession>
<dbReference type="InterPro" id="IPR050766">
    <property type="entry name" value="Bact_Lucif_Oxidored"/>
</dbReference>
<dbReference type="InterPro" id="IPR011251">
    <property type="entry name" value="Luciferase-like_dom"/>
</dbReference>
<protein>
    <submittedName>
        <fullName evidence="2">LLM class flavin-dependent oxidoreductase</fullName>
    </submittedName>
</protein>
<dbReference type="Proteomes" id="UP001064632">
    <property type="component" value="Chromosome"/>
</dbReference>
<reference evidence="2" key="1">
    <citation type="submission" date="2022-09" db="EMBL/GenBank/DDBJ databases">
        <title>Tahibacter sp. nov., isolated from a fresh water.</title>
        <authorList>
            <person name="Baek J.H."/>
            <person name="Lee J.K."/>
            <person name="Kim J.M."/>
            <person name="Jeon C.O."/>
        </authorList>
    </citation>
    <scope>NUCLEOTIDE SEQUENCE</scope>
    <source>
        <strain evidence="2">W38</strain>
    </source>
</reference>
<dbReference type="InterPro" id="IPR024011">
    <property type="entry name" value="Biosynth_lucif-like_mOase_dom"/>
</dbReference>
<gene>
    <name evidence="2" type="ORF">N4264_15800</name>
</gene>
<dbReference type="InterPro" id="IPR036661">
    <property type="entry name" value="Luciferase-like_sf"/>
</dbReference>
<evidence type="ECO:0000313" key="2">
    <source>
        <dbReference type="EMBL" id="UXI66211.1"/>
    </source>
</evidence>
<dbReference type="Gene3D" id="3.20.20.30">
    <property type="entry name" value="Luciferase-like domain"/>
    <property type="match status" value="1"/>
</dbReference>
<dbReference type="NCBIfam" id="TIGR04020">
    <property type="entry name" value="seco_metab_LLM"/>
    <property type="match status" value="1"/>
</dbReference>
<organism evidence="2 3">
    <name type="scientific">Tahibacter amnicola</name>
    <dbReference type="NCBI Taxonomy" id="2976241"/>
    <lineage>
        <taxon>Bacteria</taxon>
        <taxon>Pseudomonadati</taxon>
        <taxon>Pseudomonadota</taxon>
        <taxon>Gammaproteobacteria</taxon>
        <taxon>Lysobacterales</taxon>
        <taxon>Rhodanobacteraceae</taxon>
        <taxon>Tahibacter</taxon>
    </lineage>
</organism>
<dbReference type="PANTHER" id="PTHR30137:SF6">
    <property type="entry name" value="LUCIFERASE-LIKE MONOOXYGENASE"/>
    <property type="match status" value="1"/>
</dbReference>
<name>A0ABY6B9J7_9GAMM</name>
<evidence type="ECO:0000259" key="1">
    <source>
        <dbReference type="Pfam" id="PF00296"/>
    </source>
</evidence>
<dbReference type="Pfam" id="PF00296">
    <property type="entry name" value="Bac_luciferase"/>
    <property type="match status" value="1"/>
</dbReference>
<feature type="domain" description="Luciferase-like" evidence="1">
    <location>
        <begin position="70"/>
        <end position="381"/>
    </location>
</feature>
<keyword evidence="3" id="KW-1185">Reference proteome</keyword>